<evidence type="ECO:0000313" key="2">
    <source>
        <dbReference type="EMBL" id="MDK2123931.1"/>
    </source>
</evidence>
<evidence type="ECO:0000313" key="3">
    <source>
        <dbReference type="Proteomes" id="UP001172778"/>
    </source>
</evidence>
<proteinExistence type="predicted"/>
<evidence type="ECO:0008006" key="4">
    <source>
        <dbReference type="Google" id="ProtNLM"/>
    </source>
</evidence>
<comment type="caution">
    <text evidence="2">The sequence shown here is derived from an EMBL/GenBank/DDBJ whole genome shotgun (WGS) entry which is preliminary data.</text>
</comment>
<feature type="transmembrane region" description="Helical" evidence="1">
    <location>
        <begin position="7"/>
        <end position="28"/>
    </location>
</feature>
<accession>A0ABT7DV32</accession>
<sequence length="97" mass="10692">MLAKRLILILWPSFVAAGALNCLFFALFDPLELTVSGEPLFTSRLLAYSLGFFAFWMFTAASSMLTVFFQKEKSQVDGYCPVNMNKPGSNGGTDLAH</sequence>
<feature type="transmembrane region" description="Helical" evidence="1">
    <location>
        <begin position="48"/>
        <end position="69"/>
    </location>
</feature>
<keyword evidence="3" id="KW-1185">Reference proteome</keyword>
<reference evidence="2" key="1">
    <citation type="submission" date="2023-03" db="EMBL/GenBank/DDBJ databases">
        <title>Chitinimonas shenzhenensis gen. nov., sp. nov., a novel member of family Burkholderiaceae isolated from activated sludge collected in Shen Zhen, China.</title>
        <authorList>
            <person name="Wang X."/>
        </authorList>
    </citation>
    <scope>NUCLEOTIDE SEQUENCE</scope>
    <source>
        <strain evidence="2">DQS-5</strain>
    </source>
</reference>
<dbReference type="EMBL" id="JARRAF010000007">
    <property type="protein sequence ID" value="MDK2123931.1"/>
    <property type="molecule type" value="Genomic_DNA"/>
</dbReference>
<organism evidence="2 3">
    <name type="scientific">Parachitinimonas caeni</name>
    <dbReference type="NCBI Taxonomy" id="3031301"/>
    <lineage>
        <taxon>Bacteria</taxon>
        <taxon>Pseudomonadati</taxon>
        <taxon>Pseudomonadota</taxon>
        <taxon>Betaproteobacteria</taxon>
        <taxon>Neisseriales</taxon>
        <taxon>Chitinibacteraceae</taxon>
        <taxon>Parachitinimonas</taxon>
    </lineage>
</organism>
<keyword evidence="1" id="KW-1133">Transmembrane helix</keyword>
<keyword evidence="1" id="KW-0812">Transmembrane</keyword>
<protein>
    <recommendedName>
        <fullName evidence="4">Transmembrane protein</fullName>
    </recommendedName>
</protein>
<dbReference type="RefSeq" id="WP_284100241.1">
    <property type="nucleotide sequence ID" value="NZ_JARRAF010000007.1"/>
</dbReference>
<name>A0ABT7DV32_9NEIS</name>
<keyword evidence="1" id="KW-0472">Membrane</keyword>
<evidence type="ECO:0000256" key="1">
    <source>
        <dbReference type="SAM" id="Phobius"/>
    </source>
</evidence>
<dbReference type="Proteomes" id="UP001172778">
    <property type="component" value="Unassembled WGS sequence"/>
</dbReference>
<gene>
    <name evidence="2" type="ORF">PZA18_07695</name>
</gene>